<dbReference type="Pfam" id="PF13602">
    <property type="entry name" value="ADH_zinc_N_2"/>
    <property type="match status" value="1"/>
</dbReference>
<reference evidence="1" key="1">
    <citation type="submission" date="2019-08" db="EMBL/GenBank/DDBJ databases">
        <authorList>
            <person name="Kucharzyk K."/>
            <person name="Murdoch R.W."/>
            <person name="Higgins S."/>
            <person name="Loffler F."/>
        </authorList>
    </citation>
    <scope>NUCLEOTIDE SEQUENCE</scope>
</reference>
<dbReference type="PANTHER" id="PTHR43677">
    <property type="entry name" value="SHORT-CHAIN DEHYDROGENASE/REDUCTASE"/>
    <property type="match status" value="1"/>
</dbReference>
<name>A0A645DJZ1_9ZZZZ</name>
<dbReference type="AlphaFoldDB" id="A0A645DJZ1"/>
<dbReference type="Gene3D" id="3.40.50.720">
    <property type="entry name" value="NAD(P)-binding Rossmann-like Domain"/>
    <property type="match status" value="1"/>
</dbReference>
<sequence length="174" mass="17936">MRAGERVIVGGAAGAVGRVIAQLAVLAGAEVIGVVGRESSLARVPDGVRALTAEALPDRPWADAVIDTIGGEPLTRALRATVRGGRAALIGYTRSPALTLDLPNWLLSEVALLPVSMIHRAERQQQLLPTLTGLLVDGSISVPVTTFPLDRTAQACADLAAGRIDGRAAVLPVA</sequence>
<evidence type="ECO:0000313" key="1">
    <source>
        <dbReference type="EMBL" id="MPM89764.1"/>
    </source>
</evidence>
<dbReference type="EMBL" id="VSSQ01037146">
    <property type="protein sequence ID" value="MPM89764.1"/>
    <property type="molecule type" value="Genomic_DNA"/>
</dbReference>
<dbReference type="SUPFAM" id="SSF51735">
    <property type="entry name" value="NAD(P)-binding Rossmann-fold domains"/>
    <property type="match status" value="1"/>
</dbReference>
<comment type="caution">
    <text evidence="1">The sequence shown here is derived from an EMBL/GenBank/DDBJ whole genome shotgun (WGS) entry which is preliminary data.</text>
</comment>
<dbReference type="PANTHER" id="PTHR43677:SF4">
    <property type="entry name" value="QUINONE OXIDOREDUCTASE-LIKE PROTEIN 2"/>
    <property type="match status" value="1"/>
</dbReference>
<organism evidence="1">
    <name type="scientific">bioreactor metagenome</name>
    <dbReference type="NCBI Taxonomy" id="1076179"/>
    <lineage>
        <taxon>unclassified sequences</taxon>
        <taxon>metagenomes</taxon>
        <taxon>ecological metagenomes</taxon>
    </lineage>
</organism>
<protein>
    <submittedName>
        <fullName evidence="1">Uncharacterized protein</fullName>
    </submittedName>
</protein>
<gene>
    <name evidence="1" type="ORF">SDC9_136876</name>
</gene>
<dbReference type="GO" id="GO:0016491">
    <property type="term" value="F:oxidoreductase activity"/>
    <property type="evidence" value="ECO:0007669"/>
    <property type="project" value="TreeGrafter"/>
</dbReference>
<proteinExistence type="predicted"/>
<accession>A0A645DJZ1</accession>
<dbReference type="InterPro" id="IPR051397">
    <property type="entry name" value="Zn-ADH-like_protein"/>
</dbReference>
<dbReference type="InterPro" id="IPR036291">
    <property type="entry name" value="NAD(P)-bd_dom_sf"/>
</dbReference>
<dbReference type="Gene3D" id="3.90.180.10">
    <property type="entry name" value="Medium-chain alcohol dehydrogenases, catalytic domain"/>
    <property type="match status" value="1"/>
</dbReference>